<reference evidence="2" key="1">
    <citation type="journal article" date="2020" name="Stud. Mycol.">
        <title>101 Dothideomycetes genomes: a test case for predicting lifestyles and emergence of pathogens.</title>
        <authorList>
            <person name="Haridas S."/>
            <person name="Albert R."/>
            <person name="Binder M."/>
            <person name="Bloem J."/>
            <person name="Labutti K."/>
            <person name="Salamov A."/>
            <person name="Andreopoulos B."/>
            <person name="Baker S."/>
            <person name="Barry K."/>
            <person name="Bills G."/>
            <person name="Bluhm B."/>
            <person name="Cannon C."/>
            <person name="Castanera R."/>
            <person name="Culley D."/>
            <person name="Daum C."/>
            <person name="Ezra D."/>
            <person name="Gonzalez J."/>
            <person name="Henrissat B."/>
            <person name="Kuo A."/>
            <person name="Liang C."/>
            <person name="Lipzen A."/>
            <person name="Lutzoni F."/>
            <person name="Magnuson J."/>
            <person name="Mondo S."/>
            <person name="Nolan M."/>
            <person name="Ohm R."/>
            <person name="Pangilinan J."/>
            <person name="Park H.-J."/>
            <person name="Ramirez L."/>
            <person name="Alfaro M."/>
            <person name="Sun H."/>
            <person name="Tritt A."/>
            <person name="Yoshinaga Y."/>
            <person name="Zwiers L.-H."/>
            <person name="Turgeon B."/>
            <person name="Goodwin S."/>
            <person name="Spatafora J."/>
            <person name="Crous P."/>
            <person name="Grigoriev I."/>
        </authorList>
    </citation>
    <scope>NUCLEOTIDE SEQUENCE</scope>
    <source>
        <strain evidence="2">CBS 113818</strain>
    </source>
</reference>
<protein>
    <submittedName>
        <fullName evidence="2">Uncharacterized protein</fullName>
    </submittedName>
</protein>
<accession>A0A6A6ZQL8</accession>
<gene>
    <name evidence="2" type="ORF">CC86DRAFT_248346</name>
</gene>
<dbReference type="Proteomes" id="UP000799424">
    <property type="component" value="Unassembled WGS sequence"/>
</dbReference>
<feature type="region of interest" description="Disordered" evidence="1">
    <location>
        <begin position="46"/>
        <end position="70"/>
    </location>
</feature>
<dbReference type="OrthoDB" id="3755745at2759"/>
<sequence>SAPSSPLGELKASVLCKASGTTPTYDPPVDEWVFLGADQPVYSGKPFVRPNLHRRQKTSGSSSSLSSMTLADDQSGAIAFPKQPLKRVSTSSTLTASFTGSSLGSIPERGMSAMQKLGLEGMTCEDLPSAFDDSDDE</sequence>
<organism evidence="2 3">
    <name type="scientific">Ophiobolus disseminans</name>
    <dbReference type="NCBI Taxonomy" id="1469910"/>
    <lineage>
        <taxon>Eukaryota</taxon>
        <taxon>Fungi</taxon>
        <taxon>Dikarya</taxon>
        <taxon>Ascomycota</taxon>
        <taxon>Pezizomycotina</taxon>
        <taxon>Dothideomycetes</taxon>
        <taxon>Pleosporomycetidae</taxon>
        <taxon>Pleosporales</taxon>
        <taxon>Pleosporineae</taxon>
        <taxon>Phaeosphaeriaceae</taxon>
        <taxon>Ophiobolus</taxon>
    </lineage>
</organism>
<proteinExistence type="predicted"/>
<dbReference type="EMBL" id="MU006234">
    <property type="protein sequence ID" value="KAF2822724.1"/>
    <property type="molecule type" value="Genomic_DNA"/>
</dbReference>
<evidence type="ECO:0000256" key="1">
    <source>
        <dbReference type="SAM" id="MobiDB-lite"/>
    </source>
</evidence>
<name>A0A6A6ZQL8_9PLEO</name>
<keyword evidence="3" id="KW-1185">Reference proteome</keyword>
<evidence type="ECO:0000313" key="3">
    <source>
        <dbReference type="Proteomes" id="UP000799424"/>
    </source>
</evidence>
<feature type="non-terminal residue" evidence="2">
    <location>
        <position position="1"/>
    </location>
</feature>
<evidence type="ECO:0000313" key="2">
    <source>
        <dbReference type="EMBL" id="KAF2822724.1"/>
    </source>
</evidence>
<feature type="non-terminal residue" evidence="2">
    <location>
        <position position="137"/>
    </location>
</feature>
<dbReference type="AlphaFoldDB" id="A0A6A6ZQL8"/>